<dbReference type="WBParaSite" id="RSKR_0000641400.1">
    <property type="protein sequence ID" value="RSKR_0000641400.1"/>
    <property type="gene ID" value="RSKR_0000641400"/>
</dbReference>
<organism evidence="1 2">
    <name type="scientific">Rhabditophanes sp. KR3021</name>
    <dbReference type="NCBI Taxonomy" id="114890"/>
    <lineage>
        <taxon>Eukaryota</taxon>
        <taxon>Metazoa</taxon>
        <taxon>Ecdysozoa</taxon>
        <taxon>Nematoda</taxon>
        <taxon>Chromadorea</taxon>
        <taxon>Rhabditida</taxon>
        <taxon>Tylenchina</taxon>
        <taxon>Panagrolaimomorpha</taxon>
        <taxon>Strongyloidoidea</taxon>
        <taxon>Alloionematidae</taxon>
        <taxon>Rhabditophanes</taxon>
    </lineage>
</organism>
<proteinExistence type="predicted"/>
<evidence type="ECO:0000313" key="1">
    <source>
        <dbReference type="Proteomes" id="UP000095286"/>
    </source>
</evidence>
<dbReference type="Proteomes" id="UP000095286">
    <property type="component" value="Unplaced"/>
</dbReference>
<accession>A0AC35U2E8</accession>
<sequence length="214" mass="23784">MCLSKSKILAIVLLSCIAVSEIHGAVIREGMFFNITSDDDSSIEAMASSAGYIDMEALKIALVKEHNIVRKKHGAPALTYNKDLEVEAQRYAEVLGRKKKGLAHDMSNFKHGENLFALRRDEMPDAAELAKLTVDTFYAEKKFYQNGVYNPAGLHDYGHFTQMVWKNTKEVGVGAVVTPAKSLMGTPQFRVVVVMRYSPPGNILSKKQFAKNIE</sequence>
<protein>
    <submittedName>
        <fullName evidence="2">SCP domain-containing protein</fullName>
    </submittedName>
</protein>
<reference evidence="2" key="1">
    <citation type="submission" date="2016-11" db="UniProtKB">
        <authorList>
            <consortium name="WormBaseParasite"/>
        </authorList>
    </citation>
    <scope>IDENTIFICATION</scope>
    <source>
        <strain evidence="2">KR3021</strain>
    </source>
</reference>
<evidence type="ECO:0000313" key="2">
    <source>
        <dbReference type="WBParaSite" id="RSKR_0000641400.1"/>
    </source>
</evidence>
<name>A0AC35U2E8_9BILA</name>